<dbReference type="InterPro" id="IPR045864">
    <property type="entry name" value="aa-tRNA-synth_II/BPL/LPL"/>
</dbReference>
<evidence type="ECO:0000256" key="5">
    <source>
        <dbReference type="ARBA" id="ARBA00022917"/>
    </source>
</evidence>
<dbReference type="CDD" id="cd00773">
    <property type="entry name" value="HisRS-like_core"/>
    <property type="match status" value="1"/>
</dbReference>
<evidence type="ECO:0000313" key="12">
    <source>
        <dbReference type="Proteomes" id="UP000248044"/>
    </source>
</evidence>
<dbReference type="NCBIfam" id="TIGR00442">
    <property type="entry name" value="hisS"/>
    <property type="match status" value="1"/>
</dbReference>
<gene>
    <name evidence="8" type="primary">hisS</name>
    <name evidence="11" type="ORF">DFR85_07410</name>
</gene>
<keyword evidence="5 8" id="KW-0648">Protein biosynthesis</keyword>
<comment type="subcellular location">
    <subcellularLocation>
        <location evidence="8">Cytoplasm</location>
    </subcellularLocation>
</comment>
<keyword evidence="2 8" id="KW-0436">Ligase</keyword>
<feature type="binding site" evidence="9">
    <location>
        <position position="267"/>
    </location>
    <ligand>
        <name>L-histidine</name>
        <dbReference type="ChEBI" id="CHEBI:57595"/>
    </ligand>
</feature>
<dbReference type="InterPro" id="IPR015807">
    <property type="entry name" value="His-tRNA-ligase"/>
</dbReference>
<evidence type="ECO:0000256" key="7">
    <source>
        <dbReference type="ARBA" id="ARBA00047639"/>
    </source>
</evidence>
<dbReference type="PANTHER" id="PTHR43707">
    <property type="entry name" value="HISTIDYL-TRNA SYNTHETASE"/>
    <property type="match status" value="1"/>
</dbReference>
<proteinExistence type="inferred from homology"/>
<feature type="binding site" evidence="9">
    <location>
        <position position="109"/>
    </location>
    <ligand>
        <name>L-histidine</name>
        <dbReference type="ChEBI" id="CHEBI:57595"/>
    </ligand>
</feature>
<protein>
    <recommendedName>
        <fullName evidence="8">Histidine--tRNA ligase</fullName>
        <ecNumber evidence="8">6.1.1.21</ecNumber>
    </recommendedName>
    <alternativeName>
        <fullName evidence="8">Histidyl-tRNA synthetase</fullName>
        <shortName evidence="8">HisRS</shortName>
    </alternativeName>
</protein>
<dbReference type="InterPro" id="IPR036621">
    <property type="entry name" value="Anticodon-bd_dom_sf"/>
</dbReference>
<dbReference type="EMBL" id="CP029289">
    <property type="protein sequence ID" value="AWR94448.1"/>
    <property type="molecule type" value="Genomic_DNA"/>
</dbReference>
<dbReference type="InterPro" id="IPR006195">
    <property type="entry name" value="aa-tRNA-synth_II"/>
</dbReference>
<dbReference type="Pfam" id="PF13393">
    <property type="entry name" value="tRNA-synt_His"/>
    <property type="match status" value="1"/>
</dbReference>
<dbReference type="Gene3D" id="3.30.930.10">
    <property type="entry name" value="Bira Bifunctional Protein, Domain 2"/>
    <property type="match status" value="1"/>
</dbReference>
<evidence type="ECO:0000256" key="1">
    <source>
        <dbReference type="ARBA" id="ARBA00008226"/>
    </source>
</evidence>
<evidence type="ECO:0000256" key="8">
    <source>
        <dbReference type="HAMAP-Rule" id="MF_00127"/>
    </source>
</evidence>
<dbReference type="OrthoDB" id="8659at2157"/>
<comment type="similarity">
    <text evidence="1 8">Belongs to the class-II aminoacyl-tRNA synthetase family.</text>
</comment>
<feature type="binding site" evidence="9">
    <location>
        <begin position="79"/>
        <end position="81"/>
    </location>
    <ligand>
        <name>L-histidine</name>
        <dbReference type="ChEBI" id="CHEBI:57595"/>
    </ligand>
</feature>
<dbReference type="SUPFAM" id="SSF52954">
    <property type="entry name" value="Class II aaRS ABD-related"/>
    <property type="match status" value="1"/>
</dbReference>
<comment type="catalytic activity">
    <reaction evidence="7 8">
        <text>tRNA(His) + L-histidine + ATP = L-histidyl-tRNA(His) + AMP + diphosphate + H(+)</text>
        <dbReference type="Rhea" id="RHEA:17313"/>
        <dbReference type="Rhea" id="RHEA-COMP:9665"/>
        <dbReference type="Rhea" id="RHEA-COMP:9689"/>
        <dbReference type="ChEBI" id="CHEBI:15378"/>
        <dbReference type="ChEBI" id="CHEBI:30616"/>
        <dbReference type="ChEBI" id="CHEBI:33019"/>
        <dbReference type="ChEBI" id="CHEBI:57595"/>
        <dbReference type="ChEBI" id="CHEBI:78442"/>
        <dbReference type="ChEBI" id="CHEBI:78527"/>
        <dbReference type="ChEBI" id="CHEBI:456215"/>
        <dbReference type="EC" id="6.1.1.21"/>
    </reaction>
</comment>
<evidence type="ECO:0000256" key="3">
    <source>
        <dbReference type="ARBA" id="ARBA00022741"/>
    </source>
</evidence>
<evidence type="ECO:0000259" key="10">
    <source>
        <dbReference type="PROSITE" id="PS50862"/>
    </source>
</evidence>
<dbReference type="FunFam" id="3.30.930.10:FF:000121">
    <property type="entry name" value="Histidine--tRNA ligase"/>
    <property type="match status" value="1"/>
</dbReference>
<dbReference type="PIRSF" id="PIRSF001549">
    <property type="entry name" value="His-tRNA_synth"/>
    <property type="match status" value="1"/>
</dbReference>
<keyword evidence="4 8" id="KW-0067">ATP-binding</keyword>
<dbReference type="SUPFAM" id="SSF55681">
    <property type="entry name" value="Class II aaRS and biotin synthetases"/>
    <property type="match status" value="1"/>
</dbReference>
<name>A0A2U9IEI0_9CREN</name>
<dbReference type="GO" id="GO:0005737">
    <property type="term" value="C:cytoplasm"/>
    <property type="evidence" value="ECO:0007669"/>
    <property type="project" value="UniProtKB-SubCell"/>
</dbReference>
<accession>A0A2U9IEI0</accession>
<dbReference type="Proteomes" id="UP000248044">
    <property type="component" value="Chromosome"/>
</dbReference>
<organism evidence="11 12">
    <name type="scientific">Acidianus brierleyi</name>
    <dbReference type="NCBI Taxonomy" id="41673"/>
    <lineage>
        <taxon>Archaea</taxon>
        <taxon>Thermoproteota</taxon>
        <taxon>Thermoprotei</taxon>
        <taxon>Sulfolobales</taxon>
        <taxon>Sulfolobaceae</taxon>
        <taxon>Acidianus</taxon>
    </lineage>
</organism>
<dbReference type="RefSeq" id="WP_110270329.1">
    <property type="nucleotide sequence ID" value="NZ_CP029289.2"/>
</dbReference>
<dbReference type="Pfam" id="PF03129">
    <property type="entry name" value="HGTP_anticodon"/>
    <property type="match status" value="1"/>
</dbReference>
<dbReference type="InterPro" id="IPR004154">
    <property type="entry name" value="Anticodon-bd"/>
</dbReference>
<sequence length="422" mass="48706">MVSFEPVRGMKDYYGIEAKKLRYLEELFRKHVEIAGYQETITPIVEDFALFAIKSGEEIRNTMYVFKDKAEREVALRPEITPSIVRLYLNSMQHLPKPIRLYYIGRVYRYDEPQLGRYREFRQAGVEMLGSNSILSDIEIIKLLYDFYNELGLSKSILLKINNIGLYRSIFRKFNIEENVQEHLLHLIDKGKKDESMQILNKYISQNNVLNLINTLLYSNLKMDEVESEIQKIGIKCLDEEFNRFKKTITILNNLNIRSVVDLSFVRGLAYYTGIIFEITHPKVTFSVAGGGRYDNLVEIYGGTYTPAIGFAIGIERTSVLINYETYRSPQVVVIVLDDSVIDYALSILDILRSSDIIAILNVKEQSLGKLLSSYFEQNVRYAVIVGNNEKISRKVVLKDLASRSQEIVSSDELITHLRQIL</sequence>
<feature type="binding site" evidence="9">
    <location>
        <position position="123"/>
    </location>
    <ligand>
        <name>L-histidine</name>
        <dbReference type="ChEBI" id="CHEBI:57595"/>
    </ligand>
</feature>
<evidence type="ECO:0000256" key="2">
    <source>
        <dbReference type="ARBA" id="ARBA00022598"/>
    </source>
</evidence>
<dbReference type="PANTHER" id="PTHR43707:SF1">
    <property type="entry name" value="HISTIDINE--TRNA LIGASE, MITOCHONDRIAL-RELATED"/>
    <property type="match status" value="1"/>
</dbReference>
<evidence type="ECO:0000313" key="11">
    <source>
        <dbReference type="EMBL" id="AWR94448.1"/>
    </source>
</evidence>
<keyword evidence="6 8" id="KW-0030">Aminoacyl-tRNA synthetase</keyword>
<dbReference type="GO" id="GO:0006427">
    <property type="term" value="P:histidyl-tRNA aminoacylation"/>
    <property type="evidence" value="ECO:0007669"/>
    <property type="project" value="UniProtKB-UniRule"/>
</dbReference>
<dbReference type="PROSITE" id="PS50862">
    <property type="entry name" value="AA_TRNA_LIGASE_II"/>
    <property type="match status" value="1"/>
</dbReference>
<dbReference type="InterPro" id="IPR004516">
    <property type="entry name" value="HisRS/HisZ"/>
</dbReference>
<evidence type="ECO:0000256" key="4">
    <source>
        <dbReference type="ARBA" id="ARBA00022840"/>
    </source>
</evidence>
<keyword evidence="12" id="KW-1185">Reference proteome</keyword>
<dbReference type="GeneID" id="36831972"/>
<feature type="binding site" evidence="9">
    <location>
        <position position="127"/>
    </location>
    <ligand>
        <name>L-histidine</name>
        <dbReference type="ChEBI" id="CHEBI:57595"/>
    </ligand>
</feature>
<reference evidence="11 12" key="1">
    <citation type="submission" date="2018-05" db="EMBL/GenBank/DDBJ databases">
        <title>Complete Genome Sequences of Extremely Thermoacidophilic, Metal-Mobilizing Type-Strain Members of the Archaeal Family Sulfolobaceae: Acidianus brierleyi DSM-1651T, Acidianus sulfidivorans DSM-18786T, Metallosphaera hakonensis DSM-7519T, and Metallosphaera prunae DSM-10039T.</title>
        <authorList>
            <person name="Counts J.A."/>
            <person name="Kelly R.M."/>
        </authorList>
    </citation>
    <scope>NUCLEOTIDE SEQUENCE [LARGE SCALE GENOMIC DNA]</scope>
    <source>
        <strain evidence="11 12">DSM 1651</strain>
    </source>
</reference>
<dbReference type="InterPro" id="IPR041715">
    <property type="entry name" value="HisRS-like_core"/>
</dbReference>
<feature type="binding site" evidence="9">
    <location>
        <begin position="271"/>
        <end position="272"/>
    </location>
    <ligand>
        <name>L-histidine</name>
        <dbReference type="ChEBI" id="CHEBI:57595"/>
    </ligand>
</feature>
<dbReference type="GO" id="GO:0004821">
    <property type="term" value="F:histidine-tRNA ligase activity"/>
    <property type="evidence" value="ECO:0007669"/>
    <property type="project" value="UniProtKB-UniRule"/>
</dbReference>
<evidence type="ECO:0000256" key="6">
    <source>
        <dbReference type="ARBA" id="ARBA00023146"/>
    </source>
</evidence>
<dbReference type="KEGG" id="abri:DFR85_07410"/>
<dbReference type="AlphaFoldDB" id="A0A2U9IEI0"/>
<feature type="domain" description="Aminoacyl-transfer RNA synthetases class-II family profile" evidence="10">
    <location>
        <begin position="24"/>
        <end position="330"/>
    </location>
</feature>
<keyword evidence="8" id="KW-0963">Cytoplasm</keyword>
<evidence type="ECO:0000256" key="9">
    <source>
        <dbReference type="PIRSR" id="PIRSR001549-1"/>
    </source>
</evidence>
<keyword evidence="3 8" id="KW-0547">Nucleotide-binding</keyword>
<dbReference type="GO" id="GO:0005524">
    <property type="term" value="F:ATP binding"/>
    <property type="evidence" value="ECO:0007669"/>
    <property type="project" value="UniProtKB-UniRule"/>
</dbReference>
<dbReference type="EC" id="6.1.1.21" evidence="8"/>
<dbReference type="HAMAP" id="MF_00127">
    <property type="entry name" value="His_tRNA_synth"/>
    <property type="match status" value="1"/>
</dbReference>
<dbReference type="Gene3D" id="3.40.50.800">
    <property type="entry name" value="Anticodon-binding domain"/>
    <property type="match status" value="1"/>
</dbReference>